<evidence type="ECO:0000313" key="8">
    <source>
        <dbReference type="Proteomes" id="UP001330749"/>
    </source>
</evidence>
<dbReference type="RefSeq" id="WP_327966387.1">
    <property type="nucleotide sequence ID" value="NZ_JARMQG010000030.1"/>
</dbReference>
<evidence type="ECO:0000256" key="1">
    <source>
        <dbReference type="ARBA" id="ARBA00009375"/>
    </source>
</evidence>
<dbReference type="Pfam" id="PF01416">
    <property type="entry name" value="PseudoU_synth_1"/>
    <property type="match status" value="2"/>
</dbReference>
<dbReference type="EMBL" id="JARMQG010000030">
    <property type="protein sequence ID" value="MED3561513.1"/>
    <property type="molecule type" value="Genomic_DNA"/>
</dbReference>
<evidence type="ECO:0000259" key="6">
    <source>
        <dbReference type="Pfam" id="PF01416"/>
    </source>
</evidence>
<protein>
    <recommendedName>
        <fullName evidence="4">tRNA pseudouridine synthase A</fullName>
        <ecNumber evidence="4">5.4.99.12</ecNumber>
    </recommendedName>
    <alternativeName>
        <fullName evidence="4">tRNA pseudouridine(38-40) synthase</fullName>
    </alternativeName>
    <alternativeName>
        <fullName evidence="4">tRNA pseudouridylate synthase I</fullName>
    </alternativeName>
    <alternativeName>
        <fullName evidence="4">tRNA-uridine isomerase I</fullName>
    </alternativeName>
</protein>
<evidence type="ECO:0000256" key="4">
    <source>
        <dbReference type="HAMAP-Rule" id="MF_00171"/>
    </source>
</evidence>
<dbReference type="InterPro" id="IPR001406">
    <property type="entry name" value="PsdUridine_synth_TruA"/>
</dbReference>
<dbReference type="InterPro" id="IPR020094">
    <property type="entry name" value="TruA/RsuA/RluB/E/F_N"/>
</dbReference>
<feature type="binding site" evidence="4">
    <location>
        <position position="111"/>
    </location>
    <ligand>
        <name>substrate</name>
    </ligand>
</feature>
<dbReference type="SUPFAM" id="SSF55120">
    <property type="entry name" value="Pseudouridine synthase"/>
    <property type="match status" value="1"/>
</dbReference>
<keyword evidence="8" id="KW-1185">Reference proteome</keyword>
<dbReference type="GO" id="GO:0160147">
    <property type="term" value="F:tRNA pseudouridine(38-40) synthase activity"/>
    <property type="evidence" value="ECO:0007669"/>
    <property type="project" value="UniProtKB-EC"/>
</dbReference>
<dbReference type="InterPro" id="IPR020103">
    <property type="entry name" value="PsdUridine_synth_cat_dom_sf"/>
</dbReference>
<organism evidence="7 8">
    <name type="scientific">Bacillus xiapuensis</name>
    <dbReference type="NCBI Taxonomy" id="2014075"/>
    <lineage>
        <taxon>Bacteria</taxon>
        <taxon>Bacillati</taxon>
        <taxon>Bacillota</taxon>
        <taxon>Bacilli</taxon>
        <taxon>Bacillales</taxon>
        <taxon>Bacillaceae</taxon>
        <taxon>Bacillus</taxon>
    </lineage>
</organism>
<dbReference type="PANTHER" id="PTHR11142">
    <property type="entry name" value="PSEUDOURIDYLATE SYNTHASE"/>
    <property type="match status" value="1"/>
</dbReference>
<comment type="caution">
    <text evidence="7">The sequence shown here is derived from an EMBL/GenBank/DDBJ whole genome shotgun (WGS) entry which is preliminary data.</text>
</comment>
<gene>
    <name evidence="4 7" type="primary">truA</name>
    <name evidence="7" type="ORF">P4447_02980</name>
</gene>
<dbReference type="HAMAP" id="MF_00171">
    <property type="entry name" value="TruA"/>
    <property type="match status" value="1"/>
</dbReference>
<dbReference type="EC" id="5.4.99.12" evidence="4"/>
<comment type="catalytic activity">
    <reaction evidence="4 5">
        <text>uridine(38/39/40) in tRNA = pseudouridine(38/39/40) in tRNA</text>
        <dbReference type="Rhea" id="RHEA:22376"/>
        <dbReference type="Rhea" id="RHEA-COMP:10085"/>
        <dbReference type="Rhea" id="RHEA-COMP:10087"/>
        <dbReference type="ChEBI" id="CHEBI:65314"/>
        <dbReference type="ChEBI" id="CHEBI:65315"/>
        <dbReference type="EC" id="5.4.99.12"/>
    </reaction>
</comment>
<dbReference type="Gene3D" id="3.30.70.580">
    <property type="entry name" value="Pseudouridine synthase I, catalytic domain, N-terminal subdomain"/>
    <property type="match status" value="1"/>
</dbReference>
<dbReference type="InterPro" id="IPR020097">
    <property type="entry name" value="PsdUridine_synth_TruA_a/b_dom"/>
</dbReference>
<keyword evidence="3 4" id="KW-0413">Isomerase</keyword>
<evidence type="ECO:0000256" key="5">
    <source>
        <dbReference type="RuleBase" id="RU003792"/>
    </source>
</evidence>
<dbReference type="InterPro" id="IPR020095">
    <property type="entry name" value="PsdUridine_synth_TruA_C"/>
</dbReference>
<feature type="domain" description="Pseudouridine synthase I TruA alpha/beta" evidence="6">
    <location>
        <begin position="144"/>
        <end position="246"/>
    </location>
</feature>
<evidence type="ECO:0000256" key="2">
    <source>
        <dbReference type="ARBA" id="ARBA00022694"/>
    </source>
</evidence>
<comment type="subunit">
    <text evidence="4">Homodimer.</text>
</comment>
<comment type="function">
    <text evidence="4">Formation of pseudouridine at positions 38, 39 and 40 in the anticodon stem and loop of transfer RNAs.</text>
</comment>
<reference evidence="7 8" key="1">
    <citation type="submission" date="2023-03" db="EMBL/GenBank/DDBJ databases">
        <title>Bacillus Genome Sequencing.</title>
        <authorList>
            <person name="Dunlap C."/>
        </authorList>
    </citation>
    <scope>NUCLEOTIDE SEQUENCE [LARGE SCALE GENOMIC DNA]</scope>
    <source>
        <strain evidence="7 8">B-14544</strain>
    </source>
</reference>
<dbReference type="Gene3D" id="3.30.70.660">
    <property type="entry name" value="Pseudouridine synthase I, catalytic domain, C-terminal subdomain"/>
    <property type="match status" value="1"/>
</dbReference>
<proteinExistence type="inferred from homology"/>
<comment type="similarity">
    <text evidence="1 4 5">Belongs to the tRNA pseudouridine synthase TruA family.</text>
</comment>
<name>A0ABU6N8C7_9BACI</name>
<evidence type="ECO:0000256" key="3">
    <source>
        <dbReference type="ARBA" id="ARBA00023235"/>
    </source>
</evidence>
<comment type="caution">
    <text evidence="4">Lacks conserved residue(s) required for the propagation of feature annotation.</text>
</comment>
<dbReference type="NCBIfam" id="TIGR00071">
    <property type="entry name" value="hisT_truA"/>
    <property type="match status" value="1"/>
</dbReference>
<dbReference type="CDD" id="cd02570">
    <property type="entry name" value="PseudoU_synth_EcTruA"/>
    <property type="match status" value="1"/>
</dbReference>
<dbReference type="PIRSF" id="PIRSF001430">
    <property type="entry name" value="tRNA_psdUrid_synth"/>
    <property type="match status" value="1"/>
</dbReference>
<feature type="domain" description="Pseudouridine synthase I TruA alpha/beta" evidence="6">
    <location>
        <begin position="8"/>
        <end position="105"/>
    </location>
</feature>
<feature type="active site" description="Nucleophile" evidence="4">
    <location>
        <position position="53"/>
    </location>
</feature>
<accession>A0ABU6N8C7</accession>
<sequence length="246" mass="28060">MQRYKCIISYDGSEFSGYQIQPSKRTVQLVLEDVLTKMHKGNAVKVSASGRTDAGVHAKGQVIHFDSPLSIPENKWEVALNSLLPEDLAVLSVEKTHDSFHARFDAVGKEYRYFLRLSSKRDPFQRKYAYQYPFQLNMDAIREAIPYLLGTHDFTSFCSAKTEVEDKIRTLESIEITVDDDMLIFRFIGNGFLYNMVRILVGILLEVGSGERNPSDLLEILQAKDRKCAGKTAPAQGLYLWKVFYE</sequence>
<keyword evidence="2 4" id="KW-0819">tRNA processing</keyword>
<dbReference type="PANTHER" id="PTHR11142:SF0">
    <property type="entry name" value="TRNA PSEUDOURIDINE SYNTHASE-LIKE 1"/>
    <property type="match status" value="1"/>
</dbReference>
<dbReference type="Proteomes" id="UP001330749">
    <property type="component" value="Unassembled WGS sequence"/>
</dbReference>
<evidence type="ECO:0000313" key="7">
    <source>
        <dbReference type="EMBL" id="MED3561513.1"/>
    </source>
</evidence>